<dbReference type="STRING" id="1423719.FC66_GL000153"/>
<keyword evidence="7" id="KW-0479">Metal-binding</keyword>
<evidence type="ECO:0000313" key="8">
    <source>
        <dbReference type="EMBL" id="KRK46530.1"/>
    </source>
</evidence>
<comment type="caution">
    <text evidence="8">The sequence shown here is derived from an EMBL/GenBank/DDBJ whole genome shotgun (WGS) entry which is preliminary data.</text>
</comment>
<sequence length="152" mass="17217">MTDKNLEQALDILKDRGIRITPQRKVILEYLVTQHNHPSVEQIFNGIKDGSVGLGIATVYNTLQILVAQKLVIELSNGDDGKMRYDYFGIPHYHAICLNCGKITDIFTELTFHEAEREAEQKSGYLIESTHVETHGYCPECQIKLGLTKINK</sequence>
<proteinExistence type="inferred from homology"/>
<feature type="binding site" evidence="7">
    <location>
        <position position="100"/>
    </location>
    <ligand>
        <name>Zn(2+)</name>
        <dbReference type="ChEBI" id="CHEBI:29105"/>
    </ligand>
</feature>
<dbReference type="GO" id="GO:0003700">
    <property type="term" value="F:DNA-binding transcription factor activity"/>
    <property type="evidence" value="ECO:0007669"/>
    <property type="project" value="InterPro"/>
</dbReference>
<dbReference type="InterPro" id="IPR043135">
    <property type="entry name" value="Fur_C"/>
</dbReference>
<dbReference type="EMBL" id="AZDI01000001">
    <property type="protein sequence ID" value="KRK46530.1"/>
    <property type="molecule type" value="Genomic_DNA"/>
</dbReference>
<feature type="binding site" evidence="7">
    <location>
        <position position="141"/>
    </location>
    <ligand>
        <name>Zn(2+)</name>
        <dbReference type="ChEBI" id="CHEBI:29105"/>
    </ligand>
</feature>
<dbReference type="GO" id="GO:0008270">
    <property type="term" value="F:zinc ion binding"/>
    <property type="evidence" value="ECO:0007669"/>
    <property type="project" value="TreeGrafter"/>
</dbReference>
<evidence type="ECO:0000256" key="7">
    <source>
        <dbReference type="PIRSR" id="PIRSR602481-1"/>
    </source>
</evidence>
<evidence type="ECO:0000256" key="1">
    <source>
        <dbReference type="ARBA" id="ARBA00007957"/>
    </source>
</evidence>
<feature type="binding site" evidence="7">
    <location>
        <position position="138"/>
    </location>
    <ligand>
        <name>Zn(2+)</name>
        <dbReference type="ChEBI" id="CHEBI:29105"/>
    </ligand>
</feature>
<dbReference type="SUPFAM" id="SSF46785">
    <property type="entry name" value="Winged helix' DNA-binding domain"/>
    <property type="match status" value="1"/>
</dbReference>
<dbReference type="RefSeq" id="WP_057973474.1">
    <property type="nucleotide sequence ID" value="NZ_AZDI01000001.1"/>
</dbReference>
<keyword evidence="3 7" id="KW-0862">Zinc</keyword>
<reference evidence="8 9" key="1">
    <citation type="journal article" date="2015" name="Genome Announc.">
        <title>Expanding the biotechnology potential of lactobacilli through comparative genomics of 213 strains and associated genera.</title>
        <authorList>
            <person name="Sun Z."/>
            <person name="Harris H.M."/>
            <person name="McCann A."/>
            <person name="Guo C."/>
            <person name="Argimon S."/>
            <person name="Zhang W."/>
            <person name="Yang X."/>
            <person name="Jeffery I.B."/>
            <person name="Cooney J.C."/>
            <person name="Kagawa T.F."/>
            <person name="Liu W."/>
            <person name="Song Y."/>
            <person name="Salvetti E."/>
            <person name="Wrobel A."/>
            <person name="Rasinkangas P."/>
            <person name="Parkhill J."/>
            <person name="Rea M.C."/>
            <person name="O'Sullivan O."/>
            <person name="Ritari J."/>
            <person name="Douillard F.P."/>
            <person name="Paul Ross R."/>
            <person name="Yang R."/>
            <person name="Briner A.E."/>
            <person name="Felis G.E."/>
            <person name="de Vos W.M."/>
            <person name="Barrangou R."/>
            <person name="Klaenhammer T.R."/>
            <person name="Caufield P.W."/>
            <person name="Cui Y."/>
            <person name="Zhang H."/>
            <person name="O'Toole P.W."/>
        </authorList>
    </citation>
    <scope>NUCLEOTIDE SEQUENCE [LARGE SCALE GENOMIC DNA]</scope>
    <source>
        <strain evidence="8 9">DSM 15638</strain>
    </source>
</reference>
<keyword evidence="6" id="KW-0804">Transcription</keyword>
<evidence type="ECO:0000256" key="5">
    <source>
        <dbReference type="ARBA" id="ARBA00023125"/>
    </source>
</evidence>
<evidence type="ECO:0000313" key="9">
    <source>
        <dbReference type="Proteomes" id="UP000051450"/>
    </source>
</evidence>
<accession>A0A0R1HT36</accession>
<comment type="cofactor">
    <cofactor evidence="7">
        <name>Zn(2+)</name>
        <dbReference type="ChEBI" id="CHEBI:29105"/>
    </cofactor>
    <text evidence="7">Binds 1 zinc ion per subunit.</text>
</comment>
<dbReference type="InterPro" id="IPR002481">
    <property type="entry name" value="FUR"/>
</dbReference>
<dbReference type="GeneID" id="83548819"/>
<evidence type="ECO:0000256" key="4">
    <source>
        <dbReference type="ARBA" id="ARBA00023015"/>
    </source>
</evidence>
<dbReference type="Pfam" id="PF01475">
    <property type="entry name" value="FUR"/>
    <property type="match status" value="1"/>
</dbReference>
<dbReference type="Gene3D" id="1.10.10.10">
    <property type="entry name" value="Winged helix-like DNA-binding domain superfamily/Winged helix DNA-binding domain"/>
    <property type="match status" value="1"/>
</dbReference>
<keyword evidence="4" id="KW-0805">Transcription regulation</keyword>
<dbReference type="GO" id="GO:0045892">
    <property type="term" value="P:negative regulation of DNA-templated transcription"/>
    <property type="evidence" value="ECO:0007669"/>
    <property type="project" value="TreeGrafter"/>
</dbReference>
<dbReference type="Proteomes" id="UP000051450">
    <property type="component" value="Unassembled WGS sequence"/>
</dbReference>
<gene>
    <name evidence="8" type="ORF">FC66_GL000153</name>
</gene>
<dbReference type="InterPro" id="IPR036388">
    <property type="entry name" value="WH-like_DNA-bd_sf"/>
</dbReference>
<dbReference type="GO" id="GO:0000976">
    <property type="term" value="F:transcription cis-regulatory region binding"/>
    <property type="evidence" value="ECO:0007669"/>
    <property type="project" value="TreeGrafter"/>
</dbReference>
<name>A0A0R1HT36_9LACO</name>
<dbReference type="CDD" id="cd07153">
    <property type="entry name" value="Fur_like"/>
    <property type="match status" value="1"/>
</dbReference>
<protein>
    <submittedName>
        <fullName evidence="8">Fur family ferric uptake regulator</fullName>
    </submittedName>
</protein>
<comment type="similarity">
    <text evidence="1">Belongs to the Fur family.</text>
</comment>
<dbReference type="Gene3D" id="3.30.1490.190">
    <property type="match status" value="1"/>
</dbReference>
<dbReference type="GO" id="GO:1900376">
    <property type="term" value="P:regulation of secondary metabolite biosynthetic process"/>
    <property type="evidence" value="ECO:0007669"/>
    <property type="project" value="TreeGrafter"/>
</dbReference>
<dbReference type="PANTHER" id="PTHR33202:SF8">
    <property type="entry name" value="PEROXIDE-RESPONSIVE REPRESSOR PERR"/>
    <property type="match status" value="1"/>
</dbReference>
<evidence type="ECO:0000256" key="2">
    <source>
        <dbReference type="ARBA" id="ARBA00022491"/>
    </source>
</evidence>
<keyword evidence="2" id="KW-0678">Repressor</keyword>
<dbReference type="OrthoDB" id="8659436at2"/>
<dbReference type="AlphaFoldDB" id="A0A0R1HT36"/>
<dbReference type="PATRIC" id="fig|1423719.4.peg.155"/>
<evidence type="ECO:0000256" key="3">
    <source>
        <dbReference type="ARBA" id="ARBA00022833"/>
    </source>
</evidence>
<dbReference type="InterPro" id="IPR036390">
    <property type="entry name" value="WH_DNA-bd_sf"/>
</dbReference>
<keyword evidence="5" id="KW-0238">DNA-binding</keyword>
<keyword evidence="9" id="KW-1185">Reference proteome</keyword>
<feature type="binding site" evidence="7">
    <location>
        <position position="97"/>
    </location>
    <ligand>
        <name>Zn(2+)</name>
        <dbReference type="ChEBI" id="CHEBI:29105"/>
    </ligand>
</feature>
<dbReference type="PANTHER" id="PTHR33202">
    <property type="entry name" value="ZINC UPTAKE REGULATION PROTEIN"/>
    <property type="match status" value="1"/>
</dbReference>
<evidence type="ECO:0000256" key="6">
    <source>
        <dbReference type="ARBA" id="ARBA00023163"/>
    </source>
</evidence>
<organism evidence="8 9">
    <name type="scientific">Dellaglioa algida DSM 15638</name>
    <dbReference type="NCBI Taxonomy" id="1423719"/>
    <lineage>
        <taxon>Bacteria</taxon>
        <taxon>Bacillati</taxon>
        <taxon>Bacillota</taxon>
        <taxon>Bacilli</taxon>
        <taxon>Lactobacillales</taxon>
        <taxon>Lactobacillaceae</taxon>
        <taxon>Dellaglioa</taxon>
    </lineage>
</organism>